<dbReference type="Proteomes" id="UP001243009">
    <property type="component" value="Unassembled WGS sequence"/>
</dbReference>
<sequence length="94" mass="10239">MDPRDPLDPTEAGTTRKVGVRDLRGNLAAYLQEVQEGFTILVTARDRVVAELRPPAPPEAPRRQPGGLRGRLRPAPDFDTLPPDLLAAMEGEEG</sequence>
<dbReference type="EMBL" id="JAUTWS010000001">
    <property type="protein sequence ID" value="MDO9707076.1"/>
    <property type="molecule type" value="Genomic_DNA"/>
</dbReference>
<evidence type="ECO:0000256" key="1">
    <source>
        <dbReference type="SAM" id="MobiDB-lite"/>
    </source>
</evidence>
<evidence type="ECO:0000313" key="3">
    <source>
        <dbReference type="Proteomes" id="UP001243009"/>
    </source>
</evidence>
<name>A0ABT9DT73_9PROT</name>
<dbReference type="Gene3D" id="3.40.1620.10">
    <property type="entry name" value="YefM-like domain"/>
    <property type="match status" value="1"/>
</dbReference>
<organism evidence="2 3">
    <name type="scientific">Paracraurococcus lichenis</name>
    <dbReference type="NCBI Taxonomy" id="3064888"/>
    <lineage>
        <taxon>Bacteria</taxon>
        <taxon>Pseudomonadati</taxon>
        <taxon>Pseudomonadota</taxon>
        <taxon>Alphaproteobacteria</taxon>
        <taxon>Acetobacterales</taxon>
        <taxon>Roseomonadaceae</taxon>
        <taxon>Paracraurococcus</taxon>
    </lineage>
</organism>
<accession>A0ABT9DT73</accession>
<reference evidence="2 3" key="1">
    <citation type="submission" date="2023-08" db="EMBL/GenBank/DDBJ databases">
        <title>The draft genome sequence of Paracraurococcus sp. LOR1-02.</title>
        <authorList>
            <person name="Kingkaew E."/>
            <person name="Tanasupawat S."/>
        </authorList>
    </citation>
    <scope>NUCLEOTIDE SEQUENCE [LARGE SCALE GENOMIC DNA]</scope>
    <source>
        <strain evidence="2 3">LOR1-02</strain>
    </source>
</reference>
<evidence type="ECO:0000313" key="2">
    <source>
        <dbReference type="EMBL" id="MDO9707076.1"/>
    </source>
</evidence>
<proteinExistence type="predicted"/>
<gene>
    <name evidence="2" type="ORF">Q7A36_01895</name>
</gene>
<dbReference type="RefSeq" id="WP_305101954.1">
    <property type="nucleotide sequence ID" value="NZ_JAUTWS010000001.1"/>
</dbReference>
<keyword evidence="3" id="KW-1185">Reference proteome</keyword>
<protein>
    <submittedName>
        <fullName evidence="2">Prevent-host-death protein</fullName>
    </submittedName>
</protein>
<comment type="caution">
    <text evidence="2">The sequence shown here is derived from an EMBL/GenBank/DDBJ whole genome shotgun (WGS) entry which is preliminary data.</text>
</comment>
<feature type="region of interest" description="Disordered" evidence="1">
    <location>
        <begin position="52"/>
        <end position="94"/>
    </location>
</feature>